<reference evidence="2" key="1">
    <citation type="submission" date="2021-01" db="EMBL/GenBank/DDBJ databases">
        <title>Whole genome shotgun sequence of Actinoplanes cyaneus NBRC 14990.</title>
        <authorList>
            <person name="Komaki H."/>
            <person name="Tamura T."/>
        </authorList>
    </citation>
    <scope>NUCLEOTIDE SEQUENCE</scope>
    <source>
        <strain evidence="2">NBRC 14990</strain>
    </source>
</reference>
<evidence type="ECO:0000256" key="1">
    <source>
        <dbReference type="SAM" id="MobiDB-lite"/>
    </source>
</evidence>
<accession>A0A919M9N5</accession>
<gene>
    <name evidence="2" type="ORF">Acy02nite_10970</name>
</gene>
<feature type="region of interest" description="Disordered" evidence="1">
    <location>
        <begin position="42"/>
        <end position="63"/>
    </location>
</feature>
<dbReference type="AlphaFoldDB" id="A0A919M9N5"/>
<name>A0A919M9N5_9ACTN</name>
<keyword evidence="3" id="KW-1185">Reference proteome</keyword>
<evidence type="ECO:0000313" key="2">
    <source>
        <dbReference type="EMBL" id="GID63216.1"/>
    </source>
</evidence>
<evidence type="ECO:0000313" key="3">
    <source>
        <dbReference type="Proteomes" id="UP000619479"/>
    </source>
</evidence>
<protein>
    <submittedName>
        <fullName evidence="2">Uncharacterized protein</fullName>
    </submittedName>
</protein>
<organism evidence="2 3">
    <name type="scientific">Actinoplanes cyaneus</name>
    <dbReference type="NCBI Taxonomy" id="52696"/>
    <lineage>
        <taxon>Bacteria</taxon>
        <taxon>Bacillati</taxon>
        <taxon>Actinomycetota</taxon>
        <taxon>Actinomycetes</taxon>
        <taxon>Micromonosporales</taxon>
        <taxon>Micromonosporaceae</taxon>
        <taxon>Actinoplanes</taxon>
    </lineage>
</organism>
<dbReference type="Proteomes" id="UP000619479">
    <property type="component" value="Unassembled WGS sequence"/>
</dbReference>
<sequence length="63" mass="6528">METPGRGARPRRARQAAAGGAQPRLPLSGWCSGLSQGLEAPLTTSRDLAPGKLSYPSHSVTVT</sequence>
<dbReference type="EMBL" id="BOMH01000007">
    <property type="protein sequence ID" value="GID63216.1"/>
    <property type="molecule type" value="Genomic_DNA"/>
</dbReference>
<feature type="region of interest" description="Disordered" evidence="1">
    <location>
        <begin position="1"/>
        <end position="27"/>
    </location>
</feature>
<comment type="caution">
    <text evidence="2">The sequence shown here is derived from an EMBL/GenBank/DDBJ whole genome shotgun (WGS) entry which is preliminary data.</text>
</comment>
<proteinExistence type="predicted"/>
<feature type="compositionally biased region" description="Low complexity" evidence="1">
    <location>
        <begin position="15"/>
        <end position="27"/>
    </location>
</feature>